<evidence type="ECO:0000313" key="1">
    <source>
        <dbReference type="EMBL" id="KAJ9128194.1"/>
    </source>
</evidence>
<reference evidence="1" key="1">
    <citation type="submission" date="2023-04" db="EMBL/GenBank/DDBJ databases">
        <title>Draft Genome sequencing of Naganishia species isolated from polar environments using Oxford Nanopore Technology.</title>
        <authorList>
            <person name="Leo P."/>
            <person name="Venkateswaran K."/>
        </authorList>
    </citation>
    <scope>NUCLEOTIDE SEQUENCE</scope>
    <source>
        <strain evidence="1">DBVPG 5303</strain>
    </source>
</reference>
<dbReference type="EMBL" id="JASBWV010000001">
    <property type="protein sequence ID" value="KAJ9128194.1"/>
    <property type="molecule type" value="Genomic_DNA"/>
</dbReference>
<organism evidence="1 2">
    <name type="scientific">Naganishia onofrii</name>
    <dbReference type="NCBI Taxonomy" id="1851511"/>
    <lineage>
        <taxon>Eukaryota</taxon>
        <taxon>Fungi</taxon>
        <taxon>Dikarya</taxon>
        <taxon>Basidiomycota</taxon>
        <taxon>Agaricomycotina</taxon>
        <taxon>Tremellomycetes</taxon>
        <taxon>Filobasidiales</taxon>
        <taxon>Filobasidiaceae</taxon>
        <taxon>Naganishia</taxon>
    </lineage>
</organism>
<protein>
    <submittedName>
        <fullName evidence="1">Myo-inositol transporter 1A</fullName>
    </submittedName>
</protein>
<keyword evidence="2" id="KW-1185">Reference proteome</keyword>
<comment type="caution">
    <text evidence="1">The sequence shown here is derived from an EMBL/GenBank/DDBJ whole genome shotgun (WGS) entry which is preliminary data.</text>
</comment>
<dbReference type="Proteomes" id="UP001234202">
    <property type="component" value="Unassembled WGS sequence"/>
</dbReference>
<sequence length="77" mass="8388">MNAIGAAGAFGLYAGICALGLVFIFFCYLEPSGLSLEEIQVCYKYGFGIAKSREIRKEHALARKQMHNEANEGSLQA</sequence>
<gene>
    <name evidence="1" type="primary">ITR1A_1</name>
    <name evidence="1" type="ORF">QFC24_000486</name>
</gene>
<accession>A0ACC2XX74</accession>
<name>A0ACC2XX74_9TREE</name>
<proteinExistence type="predicted"/>
<evidence type="ECO:0000313" key="2">
    <source>
        <dbReference type="Proteomes" id="UP001234202"/>
    </source>
</evidence>